<feature type="domain" description="RAI1-like" evidence="3">
    <location>
        <begin position="42"/>
        <end position="316"/>
    </location>
</feature>
<dbReference type="OrthoDB" id="5853397at2759"/>
<dbReference type="InterPro" id="IPR013961">
    <property type="entry name" value="RAI1"/>
</dbReference>
<dbReference type="GO" id="GO:0034353">
    <property type="term" value="F:mRNA 5'-diphosphatase activity"/>
    <property type="evidence" value="ECO:0007669"/>
    <property type="project" value="TreeGrafter"/>
</dbReference>
<dbReference type="PANTHER" id="PTHR12395">
    <property type="entry name" value="DOM-3 RELATED"/>
    <property type="match status" value="1"/>
</dbReference>
<dbReference type="GO" id="GO:0000956">
    <property type="term" value="P:nuclear-transcribed mRNA catabolic process"/>
    <property type="evidence" value="ECO:0007669"/>
    <property type="project" value="TreeGrafter"/>
</dbReference>
<dbReference type="InterPro" id="IPR039039">
    <property type="entry name" value="RAI1-like_fam"/>
</dbReference>
<evidence type="ECO:0000313" key="5">
    <source>
        <dbReference type="Proteomes" id="UP000230233"/>
    </source>
</evidence>
<dbReference type="EC" id="3.6.1.-" evidence="2"/>
<evidence type="ECO:0000256" key="2">
    <source>
        <dbReference type="RuleBase" id="RU367113"/>
    </source>
</evidence>
<evidence type="ECO:0000313" key="4">
    <source>
        <dbReference type="EMBL" id="PIC22340.1"/>
    </source>
</evidence>
<keyword evidence="2" id="KW-0378">Hydrolase</keyword>
<sequence>MSLTVDIKRIGAYKKLRDKSTVIGALPNLLNEDPRRFGWLEENNRMDLKKGCEQFQDEGYGDLFHSFFDCILKTSREGIPLKQVIGSDFVSNRRNLRLFAQSVLSGSSFVIRALRKKNVIFLCDIRSENEGPDEDPGHGYKFEQLMSLNDYGEPHGADEAVSNAECFKAVLRATFKMDSEEIKVLYAAEIDARDKGCSGFSTGLKIMVILDGKFVEIETSRHNLKQWIKLRGLTVYLQSFLGGVSYIVRGQTTGNKIVVKVDKTVTKDIPNMGVSWEPQVCFDRLFEILREIKIRLDKDDTAIVIKCTKGQIVYETEDPEDCKFVDPDFLNQFARETSSHCIAHSYWSSLSSPRYPHSLLLHLYFIERQSSKHGIIHWGTGNRFQFVNRNMSVVVNLQLLGTYKKRHNRSAEVGGLPCLLNEDPRRFGLLEEEDQMDLKKGWEEFNDEGYGDAFDSLFDYIRKTSQKSTSLKKALGTDFVLTRRNLISFATKSVHKTSFVIRAVRRNGIIFLCDEVAENEGPSVFRIYGHKFKQYMTLNRVGEPYDKDVAVVNSEYCRSVFKTSFVSGNEQIKVMYSAVVNAEDKDGKLVEIKSNNLDLKTWFYKRSLGTYLQSYFGGSSYIVKGTTNKDNVVYKVDKIPTEEMPKMNLSWTPQECFKKVFDILQEIKIRLENDDDAIIIRSVGWDIFYEPENARNCNFVDPDFLRTFH</sequence>
<comment type="subcellular location">
    <subcellularLocation>
        <location evidence="2">Nucleus</location>
    </subcellularLocation>
</comment>
<dbReference type="GO" id="GO:0004518">
    <property type="term" value="F:nuclease activity"/>
    <property type="evidence" value="ECO:0007669"/>
    <property type="project" value="UniProtKB-KW"/>
</dbReference>
<keyword evidence="2" id="KW-0547">Nucleotide-binding</keyword>
<organism evidence="4 5">
    <name type="scientific">Caenorhabditis nigoni</name>
    <dbReference type="NCBI Taxonomy" id="1611254"/>
    <lineage>
        <taxon>Eukaryota</taxon>
        <taxon>Metazoa</taxon>
        <taxon>Ecdysozoa</taxon>
        <taxon>Nematoda</taxon>
        <taxon>Chromadorea</taxon>
        <taxon>Rhabditida</taxon>
        <taxon>Rhabditina</taxon>
        <taxon>Rhabditomorpha</taxon>
        <taxon>Rhabditoidea</taxon>
        <taxon>Rhabditidae</taxon>
        <taxon>Peloderinae</taxon>
        <taxon>Caenorhabditis</taxon>
    </lineage>
</organism>
<comment type="caution">
    <text evidence="4">The sequence shown here is derived from an EMBL/GenBank/DDBJ whole genome shotgun (WGS) entry which is preliminary data.</text>
</comment>
<dbReference type="GO" id="GO:0110155">
    <property type="term" value="P:NAD-cap decapping"/>
    <property type="evidence" value="ECO:0007669"/>
    <property type="project" value="TreeGrafter"/>
</dbReference>
<keyword evidence="5" id="KW-1185">Reference proteome</keyword>
<dbReference type="PANTHER" id="PTHR12395:SF26">
    <property type="entry name" value="DECAPPING NUCLEASE"/>
    <property type="match status" value="1"/>
</dbReference>
<accession>A0A2G5T508</accession>
<evidence type="ECO:0000259" key="3">
    <source>
        <dbReference type="Pfam" id="PF08652"/>
    </source>
</evidence>
<keyword evidence="2" id="KW-0540">Nuclease</keyword>
<gene>
    <name evidence="4" type="primary">Cnig_chr_V.g16433</name>
    <name evidence="4" type="ORF">B9Z55_016433</name>
</gene>
<dbReference type="GO" id="GO:0000166">
    <property type="term" value="F:nucleotide binding"/>
    <property type="evidence" value="ECO:0007669"/>
    <property type="project" value="UniProtKB-KW"/>
</dbReference>
<evidence type="ECO:0000256" key="1">
    <source>
        <dbReference type="ARBA" id="ARBA00006562"/>
    </source>
</evidence>
<dbReference type="EMBL" id="PDUG01000005">
    <property type="protein sequence ID" value="PIC22340.1"/>
    <property type="molecule type" value="Genomic_DNA"/>
</dbReference>
<dbReference type="STRING" id="1611254.A0A2G5T508"/>
<keyword evidence="2" id="KW-0694">RNA-binding</keyword>
<keyword evidence="2" id="KW-0479">Metal-binding</keyword>
<dbReference type="Pfam" id="PF08652">
    <property type="entry name" value="RAI1"/>
    <property type="match status" value="2"/>
</dbReference>
<proteinExistence type="inferred from homology"/>
<dbReference type="GO" id="GO:0005829">
    <property type="term" value="C:cytosol"/>
    <property type="evidence" value="ECO:0007669"/>
    <property type="project" value="TreeGrafter"/>
</dbReference>
<dbReference type="GO" id="GO:0005634">
    <property type="term" value="C:nucleus"/>
    <property type="evidence" value="ECO:0007669"/>
    <property type="project" value="UniProtKB-SubCell"/>
</dbReference>
<keyword evidence="2" id="KW-0539">Nucleus</keyword>
<protein>
    <recommendedName>
        <fullName evidence="2">Decapping nuclease</fullName>
        <ecNumber evidence="2">3.6.1.-</ecNumber>
    </recommendedName>
</protein>
<dbReference type="GO" id="GO:0046872">
    <property type="term" value="F:metal ion binding"/>
    <property type="evidence" value="ECO:0007669"/>
    <property type="project" value="UniProtKB-KW"/>
</dbReference>
<dbReference type="GO" id="GO:0003723">
    <property type="term" value="F:RNA binding"/>
    <property type="evidence" value="ECO:0007669"/>
    <property type="project" value="UniProtKB-KW"/>
</dbReference>
<feature type="domain" description="RAI1-like" evidence="3">
    <location>
        <begin position="432"/>
        <end position="694"/>
    </location>
</feature>
<dbReference type="AlphaFoldDB" id="A0A2G5T508"/>
<dbReference type="Proteomes" id="UP000230233">
    <property type="component" value="Chromosome V"/>
</dbReference>
<comment type="cofactor">
    <cofactor evidence="2">
        <name>a divalent metal cation</name>
        <dbReference type="ChEBI" id="CHEBI:60240"/>
    </cofactor>
</comment>
<comment type="function">
    <text evidence="2">Decapping enzyme for NAD-capped RNAs: specifically hydrolyzes the nicotinamide adenine dinucleotide (NAD) cap from a subset of RNAs by removing the entire NAD moiety from the 5'-end of an NAD-capped RNA.</text>
</comment>
<reference evidence="5" key="1">
    <citation type="submission" date="2017-10" db="EMBL/GenBank/DDBJ databases">
        <title>Rapid genome shrinkage in a self-fertile nematode reveals novel sperm competition proteins.</title>
        <authorList>
            <person name="Yin D."/>
            <person name="Schwarz E.M."/>
            <person name="Thomas C.G."/>
            <person name="Felde R.L."/>
            <person name="Korf I.F."/>
            <person name="Cutter A.D."/>
            <person name="Schartner C.M."/>
            <person name="Ralston E.J."/>
            <person name="Meyer B.J."/>
            <person name="Haag E.S."/>
        </authorList>
    </citation>
    <scope>NUCLEOTIDE SEQUENCE [LARGE SCALE GENOMIC DNA]</scope>
    <source>
        <strain evidence="5">JU1422</strain>
    </source>
</reference>
<comment type="similarity">
    <text evidence="1 2">Belongs to the DXO/Dom3Z family.</text>
</comment>
<name>A0A2G5T508_9PELO</name>